<dbReference type="EMBL" id="KI912122">
    <property type="protein sequence ID" value="ETS73304.1"/>
    <property type="molecule type" value="Genomic_DNA"/>
</dbReference>
<dbReference type="InParanoid" id="W3WHQ5"/>
<reference evidence="4" key="1">
    <citation type="journal article" date="2015" name="BMC Genomics">
        <title>Genomic and transcriptomic analysis of the endophytic fungus Pestalotiopsis fici reveals its lifestyle and high potential for synthesis of natural products.</title>
        <authorList>
            <person name="Wang X."/>
            <person name="Zhang X."/>
            <person name="Liu L."/>
            <person name="Xiang M."/>
            <person name="Wang W."/>
            <person name="Sun X."/>
            <person name="Che Y."/>
            <person name="Guo L."/>
            <person name="Liu G."/>
            <person name="Guo L."/>
            <person name="Wang C."/>
            <person name="Yin W.B."/>
            <person name="Stadler M."/>
            <person name="Zhang X."/>
            <person name="Liu X."/>
        </authorList>
    </citation>
    <scope>NUCLEOTIDE SEQUENCE [LARGE SCALE GENOMIC DNA]</scope>
    <source>
        <strain evidence="4">W106-1 / CGMCC3.15140</strain>
    </source>
</reference>
<dbReference type="AlphaFoldDB" id="W3WHQ5"/>
<organism evidence="3 4">
    <name type="scientific">Pestalotiopsis fici (strain W106-1 / CGMCC3.15140)</name>
    <dbReference type="NCBI Taxonomy" id="1229662"/>
    <lineage>
        <taxon>Eukaryota</taxon>
        <taxon>Fungi</taxon>
        <taxon>Dikarya</taxon>
        <taxon>Ascomycota</taxon>
        <taxon>Pezizomycotina</taxon>
        <taxon>Sordariomycetes</taxon>
        <taxon>Xylariomycetidae</taxon>
        <taxon>Amphisphaeriales</taxon>
        <taxon>Sporocadaceae</taxon>
        <taxon>Pestalotiopsis</taxon>
    </lineage>
</organism>
<dbReference type="GeneID" id="19279922"/>
<dbReference type="Pfam" id="PF01979">
    <property type="entry name" value="Amidohydro_1"/>
    <property type="match status" value="1"/>
</dbReference>
<accession>W3WHQ5</accession>
<dbReference type="InterPro" id="IPR011059">
    <property type="entry name" value="Metal-dep_hydrolase_composite"/>
</dbReference>
<dbReference type="Gene3D" id="3.40.50.10910">
    <property type="entry name" value="Amidohydrolase"/>
    <property type="match status" value="1"/>
</dbReference>
<proteinExistence type="predicted"/>
<dbReference type="PANTHER" id="PTHR43135:SF3">
    <property type="entry name" value="ALPHA-D-RIBOSE 1-METHYLPHOSPHONATE 5-TRIPHOSPHATE DIPHOSPHATASE"/>
    <property type="match status" value="1"/>
</dbReference>
<dbReference type="eggNOG" id="ENOG502SK4S">
    <property type="taxonomic scope" value="Eukaryota"/>
</dbReference>
<dbReference type="HOGENOM" id="CLU_023620_6_1_1"/>
<dbReference type="InterPro" id="IPR032466">
    <property type="entry name" value="Metal_Hydrolase"/>
</dbReference>
<evidence type="ECO:0000259" key="2">
    <source>
        <dbReference type="Pfam" id="PF01979"/>
    </source>
</evidence>
<dbReference type="InterPro" id="IPR051781">
    <property type="entry name" value="Metallo-dep_Hydrolase"/>
</dbReference>
<dbReference type="SUPFAM" id="SSF51556">
    <property type="entry name" value="Metallo-dependent hydrolases"/>
    <property type="match status" value="1"/>
</dbReference>
<gene>
    <name evidence="3" type="ORF">PFICI_14909</name>
</gene>
<feature type="signal peptide" evidence="1">
    <location>
        <begin position="1"/>
        <end position="21"/>
    </location>
</feature>
<dbReference type="GO" id="GO:0016810">
    <property type="term" value="F:hydrolase activity, acting on carbon-nitrogen (but not peptide) bonds"/>
    <property type="evidence" value="ECO:0007669"/>
    <property type="project" value="InterPro"/>
</dbReference>
<sequence length="435" mass="47265">MMQTRLVSALAVVQHIVSIQACPFHSTDTGHSPTINNDRRSTPNEVVKTAIENVRVFNGWAFETPSTVCLDGGYIVSVDECDDAQATVDGTGKFLIPGLIDSHVHLTDVQSLENFTSWGCTTAMHMNCRNYTQCETMKNQPGLASFIHAGLAAVGNGSLHEKQDPTRLRNTLIYPDTNVVEWTDWQFGNGSNFMKITAEVNGPSTEQQTEMVQQTHSKYRAQTMTHASAIAAYQQAVASKTDGIQHVPDDGILDNATIHAILVQGQFVTPTINVFEFAYREAALQQYFSVTPGSNRSLEHAQTNARLLYQAGVPLIAGTDAVGTLPQNGTSIQVPWGLTLHYELENFVNIVGMSPAEAINAATREAAKWHRVPDRGSVAVGQRADVLMLNSNPLLNITNTRDIAKAWAFGFEIAALASVESSAENPGDLPEGDKV</sequence>
<dbReference type="OrthoDB" id="5595695at2759"/>
<evidence type="ECO:0000313" key="4">
    <source>
        <dbReference type="Proteomes" id="UP000030651"/>
    </source>
</evidence>
<evidence type="ECO:0000313" key="3">
    <source>
        <dbReference type="EMBL" id="ETS73304.1"/>
    </source>
</evidence>
<dbReference type="Gene3D" id="1.20.58.520">
    <property type="entry name" value="Amidohydrolase"/>
    <property type="match status" value="1"/>
</dbReference>
<dbReference type="Proteomes" id="UP000030651">
    <property type="component" value="Unassembled WGS sequence"/>
</dbReference>
<name>W3WHQ5_PESFW</name>
<dbReference type="Gene3D" id="3.30.110.90">
    <property type="entry name" value="Amidohydrolase"/>
    <property type="match status" value="1"/>
</dbReference>
<dbReference type="PANTHER" id="PTHR43135">
    <property type="entry name" value="ALPHA-D-RIBOSE 1-METHYLPHOSPHONATE 5-TRIPHOSPHATE DIPHOSPHATASE"/>
    <property type="match status" value="1"/>
</dbReference>
<keyword evidence="4" id="KW-1185">Reference proteome</keyword>
<feature type="domain" description="Amidohydrolase-related" evidence="2">
    <location>
        <begin position="94"/>
        <end position="396"/>
    </location>
</feature>
<dbReference type="PROSITE" id="PS51257">
    <property type="entry name" value="PROKAR_LIPOPROTEIN"/>
    <property type="match status" value="1"/>
</dbReference>
<dbReference type="RefSeq" id="XP_007841681.1">
    <property type="nucleotide sequence ID" value="XM_007843490.1"/>
</dbReference>
<dbReference type="STRING" id="1229662.W3WHQ5"/>
<dbReference type="InterPro" id="IPR006680">
    <property type="entry name" value="Amidohydro-rel"/>
</dbReference>
<dbReference type="OMA" id="CRNYTQC"/>
<protein>
    <recommendedName>
        <fullName evidence="2">Amidohydrolase-related domain-containing protein</fullName>
    </recommendedName>
</protein>
<dbReference type="SUPFAM" id="SSF51338">
    <property type="entry name" value="Composite domain of metallo-dependent hydrolases"/>
    <property type="match status" value="1"/>
</dbReference>
<keyword evidence="1" id="KW-0732">Signal</keyword>
<evidence type="ECO:0000256" key="1">
    <source>
        <dbReference type="SAM" id="SignalP"/>
    </source>
</evidence>
<feature type="chain" id="PRO_5004834650" description="Amidohydrolase-related domain-containing protein" evidence="1">
    <location>
        <begin position="22"/>
        <end position="435"/>
    </location>
</feature>
<dbReference type="Gene3D" id="2.30.40.10">
    <property type="entry name" value="Urease, subunit C, domain 1"/>
    <property type="match status" value="1"/>
</dbReference>
<dbReference type="KEGG" id="pfy:PFICI_14909"/>